<dbReference type="PROSITE" id="PS50096">
    <property type="entry name" value="IQ"/>
    <property type="match status" value="2"/>
</dbReference>
<reference evidence="3 4" key="1">
    <citation type="submission" date="2018-01" db="EMBL/GenBank/DDBJ databases">
        <title>Draft genome of the strawberry crown rot pathogen Phytophthora cactorum.</title>
        <authorList>
            <person name="Armitage A.D."/>
            <person name="Lysoe E."/>
            <person name="Nellist C.F."/>
            <person name="Harrison R.J."/>
            <person name="Brurberg M.B."/>
        </authorList>
    </citation>
    <scope>NUCLEOTIDE SEQUENCE [LARGE SCALE GENOMIC DNA]</scope>
    <source>
        <strain evidence="3 4">10300</strain>
    </source>
</reference>
<feature type="repeat" description="TPR" evidence="1">
    <location>
        <begin position="446"/>
        <end position="479"/>
    </location>
</feature>
<dbReference type="InterPro" id="IPR011990">
    <property type="entry name" value="TPR-like_helical_dom_sf"/>
</dbReference>
<dbReference type="SMART" id="SM00015">
    <property type="entry name" value="IQ"/>
    <property type="match status" value="2"/>
</dbReference>
<name>A0A329SRJ2_9STRA</name>
<keyword evidence="1" id="KW-0802">TPR repeat</keyword>
<dbReference type="SUPFAM" id="SSF52047">
    <property type="entry name" value="RNI-like"/>
    <property type="match status" value="1"/>
</dbReference>
<dbReference type="OrthoDB" id="120976at2759"/>
<dbReference type="CDD" id="cd23767">
    <property type="entry name" value="IQCD"/>
    <property type="match status" value="1"/>
</dbReference>
<organism evidence="3 4">
    <name type="scientific">Phytophthora cactorum</name>
    <dbReference type="NCBI Taxonomy" id="29920"/>
    <lineage>
        <taxon>Eukaryota</taxon>
        <taxon>Sar</taxon>
        <taxon>Stramenopiles</taxon>
        <taxon>Oomycota</taxon>
        <taxon>Peronosporomycetes</taxon>
        <taxon>Peronosporales</taxon>
        <taxon>Peronosporaceae</taxon>
        <taxon>Phytophthora</taxon>
    </lineage>
</organism>
<evidence type="ECO:0000256" key="1">
    <source>
        <dbReference type="PROSITE-ProRule" id="PRU00339"/>
    </source>
</evidence>
<comment type="caution">
    <text evidence="3">The sequence shown here is derived from an EMBL/GenBank/DDBJ whole genome shotgun (WGS) entry which is preliminary data.</text>
</comment>
<dbReference type="SMART" id="SM00368">
    <property type="entry name" value="LRR_RI"/>
    <property type="match status" value="2"/>
</dbReference>
<dbReference type="Gene3D" id="3.80.10.10">
    <property type="entry name" value="Ribonuclease Inhibitor"/>
    <property type="match status" value="1"/>
</dbReference>
<gene>
    <name evidence="3" type="ORF">PC110_g4359</name>
</gene>
<proteinExistence type="predicted"/>
<dbReference type="PANTHER" id="PTHR24114">
    <property type="entry name" value="LEUCINE RICH REPEAT FAMILY PROTEIN"/>
    <property type="match status" value="1"/>
</dbReference>
<dbReference type="InterPro" id="IPR032675">
    <property type="entry name" value="LRR_dom_sf"/>
</dbReference>
<dbReference type="PANTHER" id="PTHR24114:SF50">
    <property type="entry name" value="RNI-LIKE PROTEIN"/>
    <property type="match status" value="1"/>
</dbReference>
<feature type="region of interest" description="Disordered" evidence="2">
    <location>
        <begin position="54"/>
        <end position="85"/>
    </location>
</feature>
<dbReference type="PROSITE" id="PS50005">
    <property type="entry name" value="TPR"/>
    <property type="match status" value="1"/>
</dbReference>
<feature type="compositionally biased region" description="Polar residues" evidence="2">
    <location>
        <begin position="74"/>
        <end position="85"/>
    </location>
</feature>
<dbReference type="InterPro" id="IPR019734">
    <property type="entry name" value="TPR_rpt"/>
</dbReference>
<dbReference type="STRING" id="29920.A0A329SRJ2"/>
<dbReference type="Proteomes" id="UP000251314">
    <property type="component" value="Unassembled WGS sequence"/>
</dbReference>
<dbReference type="EMBL" id="MJFZ01000067">
    <property type="protein sequence ID" value="RAW39427.1"/>
    <property type="molecule type" value="Genomic_DNA"/>
</dbReference>
<dbReference type="SUPFAM" id="SSF48452">
    <property type="entry name" value="TPR-like"/>
    <property type="match status" value="1"/>
</dbReference>
<evidence type="ECO:0000256" key="2">
    <source>
        <dbReference type="SAM" id="MobiDB-lite"/>
    </source>
</evidence>
<protein>
    <submittedName>
        <fullName evidence="3">Uncharacterized protein</fullName>
    </submittedName>
</protein>
<evidence type="ECO:0000313" key="4">
    <source>
        <dbReference type="Proteomes" id="UP000251314"/>
    </source>
</evidence>
<dbReference type="VEuPathDB" id="FungiDB:PC110_g4359"/>
<sequence>MFLQKLLDPEDAQQRRIRRARIVRRNRIKREVAKGLPLRKPRVPRAGDYALNLDSEAETEEWNGPKSPFRPSFGGNSDDSAQQRQTVNPIRVVPQQLKKSLFSSESSAPRSSDIEASLSEPLLSDSQKSISSHIKAKWQEVYQQIVFKRHEEILAKDPNRKWRQERFGLLLFAKREYARASEHLSKAISLGATSSLCWRRLAESYHHMWEDGGEWEILWACRAAYEQALTHVAVACSPLALLAYAKVLESLGSFTGALTICASILQTFPNFDQLREVKLRFVLLQRYQLFSSSTDPATKRPVLTKCIGYTQELLLDKVITEGPRYINVMYLHTRLSEMLDELSAHSLAIPKTKLVHVNVDILFQELYKLATKTSEVAPPAGIKWKAWKSRSETYTAFAEYFRAQGESVLASDALSRSLELLEESDSSQKPANRWRGLTEEQRYKRAQLYVVLARNYYQCNQMEKAIRSMEAVFDLDPLHAEARASLVEWFPTKWKYRLELEDASQVQIARVLRGIWGRKIALTRRREAKRIAEQRYRENPYHLGCRRLVLRLLRDKYGSLFAAQEMAARCIQRRAHRYLHYARKRWKIEDQRDKTLHNLKSKYQTRKYRYNRQVRSQLAVLLPNEYEYRFFREDCAALRIQRCFRGYRTRKVCRRLRDARRQQLLRQHDAAQRIQRLFHRYCCPRTNSSPLVDDLLFQAQQKISRAKERLAGMLQRLYRRWKSAKTRKESVLLFVFQAEVSEQHRIIVENASAMKIQRLWRWYTAGQAVVDRSSSQAQVFLVEHLFSAQRRQTTFEVDLDHAARKIQAVYRGKRMRRFLRMLRARVPAPPCASPIAALIRKFEANHLKGTETVATLHSIDNLDEKRSLFDRPVLVFRGSRVSPRPNSPSTDESFSLQHVISAIQYSSVLKSLICESGDFKGDRILKILQALQSRRTLRILALGNISIIEKGRPTKQDPDTANDQDIDAFSPLGRQLIVLSSPPSSPAPHHKRQLSPMQLLSKALCTSNFLLEELYLERNELLRKPQEGAIVAEIVADYFFARYGHLHTLVIAHMHFSDASGALLGAALAINSVLENLDLHGNLLCDGAAVAIANDGLAHNKTLRYLNLAENRIGSSGGKALFRCLSSHNRSLQTLILRNNYLMNDVVSVLIGTWQVNAAIESVELAGNLISDRFVAEIESAAMERLEVSQSTDNHQLRLLLARKRFGIRDSRSVISRKVIGIFSTPFTSPGKSRDCNKTKKSAPLSPKKWLSANTPKIISPIAFPTSTNRQANEVLSTATFPLDKVYAFPVRPRKLMKGVPLSPARLSKLPALSAPLEKKRLAW</sequence>
<dbReference type="InterPro" id="IPR000048">
    <property type="entry name" value="IQ_motif_EF-hand-BS"/>
</dbReference>
<dbReference type="Gene3D" id="1.25.40.10">
    <property type="entry name" value="Tetratricopeptide repeat domain"/>
    <property type="match status" value="2"/>
</dbReference>
<dbReference type="InterPro" id="IPR052394">
    <property type="entry name" value="LRR-containing"/>
</dbReference>
<accession>A0A329SRJ2</accession>
<evidence type="ECO:0000313" key="3">
    <source>
        <dbReference type="EMBL" id="RAW39427.1"/>
    </source>
</evidence>
<keyword evidence="4" id="KW-1185">Reference proteome</keyword>